<keyword evidence="10" id="KW-1185">Reference proteome</keyword>
<dbReference type="Pfam" id="PF05184">
    <property type="entry name" value="SapB_1"/>
    <property type="match status" value="3"/>
</dbReference>
<dbReference type="GO" id="GO:0005764">
    <property type="term" value="C:lysosome"/>
    <property type="evidence" value="ECO:0007669"/>
    <property type="project" value="InterPro"/>
</dbReference>
<keyword evidence="6" id="KW-0325">Glycoprotein</keyword>
<dbReference type="InterPro" id="IPR008373">
    <property type="entry name" value="Saposin"/>
</dbReference>
<keyword evidence="4" id="KW-0677">Repeat</keyword>
<dbReference type="EMBL" id="JAODUP010000269">
    <property type="protein sequence ID" value="KAK2154405.1"/>
    <property type="molecule type" value="Genomic_DNA"/>
</dbReference>
<dbReference type="PROSITE" id="PS51110">
    <property type="entry name" value="SAP_A"/>
    <property type="match status" value="1"/>
</dbReference>
<dbReference type="SMART" id="SM00741">
    <property type="entry name" value="SapB"/>
    <property type="match status" value="3"/>
</dbReference>
<dbReference type="Pfam" id="PF03489">
    <property type="entry name" value="SapB_2"/>
    <property type="match status" value="3"/>
</dbReference>
<proteinExistence type="predicted"/>
<dbReference type="SUPFAM" id="SSF47862">
    <property type="entry name" value="Saposin"/>
    <property type="match status" value="4"/>
</dbReference>
<evidence type="ECO:0000259" key="7">
    <source>
        <dbReference type="PROSITE" id="PS50015"/>
    </source>
</evidence>
<sequence length="384" mass="42464">MVDYRTLKDPAMICGVLGFCNQTSTTPKALIAKLRLAKSPLFEAGQVVGNSVGCNICKTVVGEIQSMEKDKMTQEELEAYLKKEICDKLGILKDACDKSVDEYGPELFQLIYEELDPSVVCKSMGLCASGKLFNGILPVVVPAKIMQEPAIEQKKTVKQSPECVICTLIVKQLDQMLNDNATEAEIQAALDKVCSLLPSEISKECRNFVDTYGPAIITLLAQELDPTMVCTSLGLCKEQLDVMGKFQSSGPGTCEVCKVMMNYLDTLLTQNATIEEIEHLVEKLCNILPKQYKYECDDLVEQYGKLIIQLLSQFADPSEVCKEIGVCDGRAVNEVPMEKKIIPKKAVLLGTNECTYGPAYWCASRENAKKCKAVAHCEKHVWKN</sequence>
<evidence type="ECO:0000313" key="10">
    <source>
        <dbReference type="Proteomes" id="UP001208570"/>
    </source>
</evidence>
<accession>A0AAD9N2K5</accession>
<dbReference type="Pfam" id="PF02199">
    <property type="entry name" value="SapA"/>
    <property type="match status" value="1"/>
</dbReference>
<evidence type="ECO:0000256" key="5">
    <source>
        <dbReference type="ARBA" id="ARBA00023157"/>
    </source>
</evidence>
<evidence type="ECO:0000256" key="1">
    <source>
        <dbReference type="ARBA" id="ARBA00004613"/>
    </source>
</evidence>
<feature type="domain" description="Saposin B-type" evidence="7">
    <location>
        <begin position="250"/>
        <end position="331"/>
    </location>
</feature>
<comment type="caution">
    <text evidence="9">The sequence shown here is derived from an EMBL/GenBank/DDBJ whole genome shotgun (WGS) entry which is preliminary data.</text>
</comment>
<keyword evidence="2" id="KW-0964">Secreted</keyword>
<name>A0AAD9N2K5_9ANNE</name>
<evidence type="ECO:0000259" key="8">
    <source>
        <dbReference type="PROSITE" id="PS51110"/>
    </source>
</evidence>
<dbReference type="GO" id="GO:0005576">
    <property type="term" value="C:extracellular region"/>
    <property type="evidence" value="ECO:0007669"/>
    <property type="project" value="UniProtKB-SubCell"/>
</dbReference>
<evidence type="ECO:0000256" key="4">
    <source>
        <dbReference type="ARBA" id="ARBA00022737"/>
    </source>
</evidence>
<comment type="subcellular location">
    <subcellularLocation>
        <location evidence="1">Secreted</location>
    </subcellularLocation>
</comment>
<evidence type="ECO:0008006" key="11">
    <source>
        <dbReference type="Google" id="ProtNLM"/>
    </source>
</evidence>
<feature type="domain" description="Saposin B-type" evidence="7">
    <location>
        <begin position="50"/>
        <end position="131"/>
    </location>
</feature>
<evidence type="ECO:0000256" key="2">
    <source>
        <dbReference type="ARBA" id="ARBA00022525"/>
    </source>
</evidence>
<evidence type="ECO:0000256" key="6">
    <source>
        <dbReference type="ARBA" id="ARBA00023180"/>
    </source>
</evidence>
<dbReference type="PRINTS" id="PR01797">
    <property type="entry name" value="SAPOSIN"/>
</dbReference>
<dbReference type="Gene3D" id="1.10.225.10">
    <property type="entry name" value="Saposin-like"/>
    <property type="match status" value="3"/>
</dbReference>
<evidence type="ECO:0000313" key="9">
    <source>
        <dbReference type="EMBL" id="KAK2154405.1"/>
    </source>
</evidence>
<dbReference type="PANTHER" id="PTHR11480:SF3">
    <property type="entry name" value="BCDNA.GH08312"/>
    <property type="match status" value="1"/>
</dbReference>
<dbReference type="Proteomes" id="UP001208570">
    <property type="component" value="Unassembled WGS sequence"/>
</dbReference>
<dbReference type="AlphaFoldDB" id="A0AAD9N2K5"/>
<dbReference type="InterPro" id="IPR008139">
    <property type="entry name" value="SaposinB_dom"/>
</dbReference>
<organism evidence="9 10">
    <name type="scientific">Paralvinella palmiformis</name>
    <dbReference type="NCBI Taxonomy" id="53620"/>
    <lineage>
        <taxon>Eukaryota</taxon>
        <taxon>Metazoa</taxon>
        <taxon>Spiralia</taxon>
        <taxon>Lophotrochozoa</taxon>
        <taxon>Annelida</taxon>
        <taxon>Polychaeta</taxon>
        <taxon>Sedentaria</taxon>
        <taxon>Canalipalpata</taxon>
        <taxon>Terebellida</taxon>
        <taxon>Terebelliformia</taxon>
        <taxon>Alvinellidae</taxon>
        <taxon>Paralvinella</taxon>
    </lineage>
</organism>
<gene>
    <name evidence="9" type="ORF">LSH36_269g05041</name>
</gene>
<dbReference type="InterPro" id="IPR011001">
    <property type="entry name" value="Saposin-like"/>
</dbReference>
<dbReference type="InterPro" id="IPR008138">
    <property type="entry name" value="SapB_2"/>
</dbReference>
<keyword evidence="3" id="KW-0732">Signal</keyword>
<dbReference type="FunFam" id="1.10.225.10:FF:000002">
    <property type="entry name" value="prosaposin isoform X2"/>
    <property type="match status" value="2"/>
</dbReference>
<evidence type="ECO:0000256" key="3">
    <source>
        <dbReference type="ARBA" id="ARBA00022729"/>
    </source>
</evidence>
<reference evidence="9" key="1">
    <citation type="journal article" date="2023" name="Mol. Biol. Evol.">
        <title>Third-Generation Sequencing Reveals the Adaptive Role of the Epigenome in Three Deep-Sea Polychaetes.</title>
        <authorList>
            <person name="Perez M."/>
            <person name="Aroh O."/>
            <person name="Sun Y."/>
            <person name="Lan Y."/>
            <person name="Juniper S.K."/>
            <person name="Young C.R."/>
            <person name="Angers B."/>
            <person name="Qian P.Y."/>
        </authorList>
    </citation>
    <scope>NUCLEOTIDE SEQUENCE</scope>
    <source>
        <strain evidence="9">P08H-3</strain>
    </source>
</reference>
<dbReference type="SMART" id="SM00162">
    <property type="entry name" value="SAPA"/>
    <property type="match status" value="1"/>
</dbReference>
<feature type="domain" description="Saposin A-type" evidence="8">
    <location>
        <begin position="347"/>
        <end position="384"/>
    </location>
</feature>
<dbReference type="GO" id="GO:0006665">
    <property type="term" value="P:sphingolipid metabolic process"/>
    <property type="evidence" value="ECO:0007669"/>
    <property type="project" value="InterPro"/>
</dbReference>
<dbReference type="GO" id="GO:0016020">
    <property type="term" value="C:membrane"/>
    <property type="evidence" value="ECO:0007669"/>
    <property type="project" value="GOC"/>
</dbReference>
<keyword evidence="5" id="KW-1015">Disulfide bond</keyword>
<dbReference type="PANTHER" id="PTHR11480">
    <property type="entry name" value="SAPOSIN-RELATED"/>
    <property type="match status" value="1"/>
</dbReference>
<dbReference type="InterPro" id="IPR003119">
    <property type="entry name" value="SAP_A"/>
</dbReference>
<dbReference type="PROSITE" id="PS50015">
    <property type="entry name" value="SAP_B"/>
    <property type="match status" value="3"/>
</dbReference>
<dbReference type="InterPro" id="IPR051428">
    <property type="entry name" value="Sphingo_Act-Surfact_Prot"/>
</dbReference>
<dbReference type="InterPro" id="IPR007856">
    <property type="entry name" value="SapB_1"/>
</dbReference>
<feature type="domain" description="Saposin B-type" evidence="7">
    <location>
        <begin position="159"/>
        <end position="240"/>
    </location>
</feature>
<protein>
    <recommendedName>
        <fullName evidence="11">Prosaposin</fullName>
    </recommendedName>
</protein>